<gene>
    <name evidence="7" type="ORF">SAMN04489764_3004</name>
</gene>
<accession>A0A1H1FIK3</accession>
<feature type="signal peptide" evidence="6">
    <location>
        <begin position="1"/>
        <end position="23"/>
    </location>
</feature>
<name>A0A1H1FIK3_9ACTN</name>
<dbReference type="AlphaFoldDB" id="A0A1H1FIK3"/>
<evidence type="ECO:0000256" key="4">
    <source>
        <dbReference type="ARBA" id="ARBA00023139"/>
    </source>
</evidence>
<dbReference type="Gene3D" id="3.40.190.10">
    <property type="entry name" value="Periplasmic binding protein-like II"/>
    <property type="match status" value="1"/>
</dbReference>
<dbReference type="PANTHER" id="PTHR43649:SF33">
    <property type="entry name" value="POLYGALACTURONAN_RHAMNOGALACTURONAN-BINDING PROTEIN YTCQ"/>
    <property type="match status" value="1"/>
</dbReference>
<reference evidence="7 8" key="1">
    <citation type="submission" date="2016-10" db="EMBL/GenBank/DDBJ databases">
        <authorList>
            <person name="de Groot N.N."/>
        </authorList>
    </citation>
    <scope>NUCLEOTIDE SEQUENCE [LARGE SCALE GENOMIC DNA]</scope>
    <source>
        <strain evidence="7 8">DSM 43794</strain>
    </source>
</reference>
<proteinExistence type="predicted"/>
<evidence type="ECO:0000256" key="3">
    <source>
        <dbReference type="ARBA" id="ARBA00023136"/>
    </source>
</evidence>
<dbReference type="CDD" id="cd13585">
    <property type="entry name" value="PBP2_TMBP_like"/>
    <property type="match status" value="1"/>
</dbReference>
<organism evidence="7 8">
    <name type="scientific">Thermostaphylospora chromogena</name>
    <dbReference type="NCBI Taxonomy" id="35622"/>
    <lineage>
        <taxon>Bacteria</taxon>
        <taxon>Bacillati</taxon>
        <taxon>Actinomycetota</taxon>
        <taxon>Actinomycetes</taxon>
        <taxon>Streptosporangiales</taxon>
        <taxon>Thermomonosporaceae</taxon>
        <taxon>Thermostaphylospora</taxon>
    </lineage>
</organism>
<evidence type="ECO:0000256" key="1">
    <source>
        <dbReference type="ARBA" id="ARBA00022475"/>
    </source>
</evidence>
<evidence type="ECO:0000256" key="6">
    <source>
        <dbReference type="SAM" id="SignalP"/>
    </source>
</evidence>
<keyword evidence="8" id="KW-1185">Reference proteome</keyword>
<evidence type="ECO:0000256" key="2">
    <source>
        <dbReference type="ARBA" id="ARBA00022729"/>
    </source>
</evidence>
<dbReference type="Proteomes" id="UP000217103">
    <property type="component" value="Unassembled WGS sequence"/>
</dbReference>
<evidence type="ECO:0000256" key="5">
    <source>
        <dbReference type="ARBA" id="ARBA00023288"/>
    </source>
</evidence>
<keyword evidence="5" id="KW-0449">Lipoprotein</keyword>
<dbReference type="SUPFAM" id="SSF53850">
    <property type="entry name" value="Periplasmic binding protein-like II"/>
    <property type="match status" value="1"/>
</dbReference>
<keyword evidence="3" id="KW-0472">Membrane</keyword>
<keyword evidence="2 6" id="KW-0732">Signal</keyword>
<dbReference type="PROSITE" id="PS51257">
    <property type="entry name" value="PROKAR_LIPOPROTEIN"/>
    <property type="match status" value="1"/>
</dbReference>
<dbReference type="EMBL" id="FNKK01000002">
    <property type="protein sequence ID" value="SDR00674.1"/>
    <property type="molecule type" value="Genomic_DNA"/>
</dbReference>
<keyword evidence="1" id="KW-1003">Cell membrane</keyword>
<sequence>MRSRRTRRLLTAATALVAGVSLALSGCGSGSDSGQADGTTEITFWDDNGGPARTPVWQHIIAEFEKANPTIKVNYVGIPIAQAQQKYDTAIAGGGLPDVGGMTTAMLSNLVAQNALEPLDERIANGALNGKLNEQVVATVRGTVPDGKLYMVPMSTNMGVFWYRTDLFKDAGIEPPETWDEFYAAVEKLTDKNKNQYGFTIRGGAGSIAQMLEAVYAQSGITEIFDASGKATINDPKNVAALEKWAGLYKKVTPEADLNNDYVKMVAQFGGGNIAVMQHNLGSYNDHVKALGEDKVAAMPVPKSDSGVHAIVSNPVAGIGVFASGENKDAAFKFAEFAASKAMNSHWAEKTGVLPANTEVSDEPWLKELQHISAANDVLNAPETKVVQLPYYLPEFNAITKAESEPLFQKVLLGEMTAQAFLDQLAAKLTEAQAKYKERTGS</sequence>
<evidence type="ECO:0000313" key="7">
    <source>
        <dbReference type="EMBL" id="SDR00674.1"/>
    </source>
</evidence>
<evidence type="ECO:0000313" key="8">
    <source>
        <dbReference type="Proteomes" id="UP000217103"/>
    </source>
</evidence>
<dbReference type="InterPro" id="IPR050490">
    <property type="entry name" value="Bact_solute-bd_prot1"/>
</dbReference>
<feature type="chain" id="PRO_5011512963" evidence="6">
    <location>
        <begin position="24"/>
        <end position="442"/>
    </location>
</feature>
<dbReference type="Pfam" id="PF01547">
    <property type="entry name" value="SBP_bac_1"/>
    <property type="match status" value="1"/>
</dbReference>
<keyword evidence="4" id="KW-0564">Palmitate</keyword>
<protein>
    <submittedName>
        <fullName evidence="7">Carbohydrate ABC transporter substrate-binding protein, CUT1 family</fullName>
    </submittedName>
</protein>
<dbReference type="InterPro" id="IPR006059">
    <property type="entry name" value="SBP"/>
</dbReference>
<dbReference type="OrthoDB" id="9808332at2"/>
<dbReference type="STRING" id="35622.SAMN04489764_3004"/>
<dbReference type="PANTHER" id="PTHR43649">
    <property type="entry name" value="ARABINOSE-BINDING PROTEIN-RELATED"/>
    <property type="match status" value="1"/>
</dbReference>